<accession>A0A212L6H2</accession>
<organism evidence="1">
    <name type="scientific">uncultured Desulfovibrio sp</name>
    <dbReference type="NCBI Taxonomy" id="167968"/>
    <lineage>
        <taxon>Bacteria</taxon>
        <taxon>Pseudomonadati</taxon>
        <taxon>Thermodesulfobacteriota</taxon>
        <taxon>Desulfovibrionia</taxon>
        <taxon>Desulfovibrionales</taxon>
        <taxon>Desulfovibrionaceae</taxon>
        <taxon>Desulfovibrio</taxon>
        <taxon>environmental samples</taxon>
    </lineage>
</organism>
<protein>
    <submittedName>
        <fullName evidence="1">Uncharacterized protein</fullName>
    </submittedName>
</protein>
<gene>
    <name evidence="1" type="ORF">KL86DES1_21044</name>
</gene>
<evidence type="ECO:0000313" key="1">
    <source>
        <dbReference type="EMBL" id="SCM73118.1"/>
    </source>
</evidence>
<dbReference type="EMBL" id="FMJC01000002">
    <property type="protein sequence ID" value="SCM73118.1"/>
    <property type="molecule type" value="Genomic_DNA"/>
</dbReference>
<reference evidence="1" key="1">
    <citation type="submission" date="2016-08" db="EMBL/GenBank/DDBJ databases">
        <authorList>
            <person name="Seilhamer J.J."/>
        </authorList>
    </citation>
    <scope>NUCLEOTIDE SEQUENCE</scope>
    <source>
        <strain evidence="1">86-1</strain>
    </source>
</reference>
<sequence>MASMVLPYCVAQPRPKPRLPCARRSRKHTFLQDDRQRAVIRPGGGALHCFVGEGPFCKKVSSPTPPPPKTLIFREARIYSVWRTCFTFLKPSRTEVPTPAS</sequence>
<name>A0A212L6H2_9BACT</name>
<dbReference type="AlphaFoldDB" id="A0A212L6H2"/>
<proteinExistence type="predicted"/>